<feature type="transmembrane region" description="Helical" evidence="13">
    <location>
        <begin position="12"/>
        <end position="29"/>
    </location>
</feature>
<dbReference type="OrthoDB" id="1938353at2759"/>
<dbReference type="GO" id="GO:0006813">
    <property type="term" value="P:potassium ion transport"/>
    <property type="evidence" value="ECO:0007669"/>
    <property type="project" value="UniProtKB-KW"/>
</dbReference>
<keyword evidence="6 13" id="KW-0812">Transmembrane</keyword>
<comment type="function">
    <text evidence="1">May function as sodium-coupled metabolite transporter across the chloroplast envelope.</text>
</comment>
<keyword evidence="7" id="KW-0630">Potassium</keyword>
<dbReference type="GO" id="GO:0006885">
    <property type="term" value="P:regulation of pH"/>
    <property type="evidence" value="ECO:0007669"/>
    <property type="project" value="TreeGrafter"/>
</dbReference>
<accession>A0A9E7JZ06</accession>
<dbReference type="InterPro" id="IPR050794">
    <property type="entry name" value="CPA2_transporter"/>
</dbReference>
<evidence type="ECO:0000256" key="2">
    <source>
        <dbReference type="ARBA" id="ARBA00004119"/>
    </source>
</evidence>
<dbReference type="GO" id="GO:0016020">
    <property type="term" value="C:membrane"/>
    <property type="evidence" value="ECO:0007669"/>
    <property type="project" value="UniProtKB-SubCell"/>
</dbReference>
<gene>
    <name evidence="15" type="ORF">MUK42_30531</name>
</gene>
<dbReference type="InterPro" id="IPR038770">
    <property type="entry name" value="Na+/solute_symporter_sf"/>
</dbReference>
<evidence type="ECO:0000256" key="10">
    <source>
        <dbReference type="ARBA" id="ARBA00023136"/>
    </source>
</evidence>
<evidence type="ECO:0000313" key="15">
    <source>
        <dbReference type="EMBL" id="URD99962.1"/>
    </source>
</evidence>
<keyword evidence="10 13" id="KW-0472">Membrane</keyword>
<dbReference type="GO" id="GO:0009941">
    <property type="term" value="C:chloroplast envelope"/>
    <property type="evidence" value="ECO:0007669"/>
    <property type="project" value="UniProtKB-SubCell"/>
</dbReference>
<comment type="similarity">
    <text evidence="11">Belongs to the monovalent cation:proton antiporter 2 (CPA2) transporter (TC 2.A.37) family. CHX (TC 2.A.37.4) subfamily.</text>
</comment>
<evidence type="ECO:0000259" key="14">
    <source>
        <dbReference type="Pfam" id="PF00999"/>
    </source>
</evidence>
<feature type="domain" description="Cation/H+ exchanger transmembrane" evidence="14">
    <location>
        <begin position="13"/>
        <end position="212"/>
    </location>
</feature>
<feature type="transmembrane region" description="Helical" evidence="13">
    <location>
        <begin position="49"/>
        <end position="69"/>
    </location>
</feature>
<feature type="compositionally biased region" description="Low complexity" evidence="12">
    <location>
        <begin position="333"/>
        <end position="366"/>
    </location>
</feature>
<protein>
    <submittedName>
        <fullName evidence="15">Sodium/hydrogen exchanger family</fullName>
    </submittedName>
</protein>
<evidence type="ECO:0000256" key="8">
    <source>
        <dbReference type="ARBA" id="ARBA00022989"/>
    </source>
</evidence>
<evidence type="ECO:0000256" key="9">
    <source>
        <dbReference type="ARBA" id="ARBA00023065"/>
    </source>
</evidence>
<dbReference type="Pfam" id="PF00999">
    <property type="entry name" value="Na_H_Exchanger"/>
    <property type="match status" value="1"/>
</dbReference>
<keyword evidence="16" id="KW-1185">Reference proteome</keyword>
<dbReference type="AlphaFoldDB" id="A0A9E7JZ06"/>
<dbReference type="GO" id="GO:0015297">
    <property type="term" value="F:antiporter activity"/>
    <property type="evidence" value="ECO:0007669"/>
    <property type="project" value="InterPro"/>
</dbReference>
<feature type="transmembrane region" description="Helical" evidence="13">
    <location>
        <begin position="127"/>
        <end position="149"/>
    </location>
</feature>
<evidence type="ECO:0000256" key="3">
    <source>
        <dbReference type="ARBA" id="ARBA00004141"/>
    </source>
</evidence>
<reference evidence="15" key="1">
    <citation type="submission" date="2022-05" db="EMBL/GenBank/DDBJ databases">
        <title>The Musa troglodytarum L. genome provides insights into the mechanism of non-climacteric behaviour and enrichment of carotenoids.</title>
        <authorList>
            <person name="Wang J."/>
        </authorList>
    </citation>
    <scope>NUCLEOTIDE SEQUENCE</scope>
    <source>
        <tissue evidence="15">Leaf</tissue>
    </source>
</reference>
<evidence type="ECO:0000256" key="12">
    <source>
        <dbReference type="SAM" id="MobiDB-lite"/>
    </source>
</evidence>
<feature type="compositionally biased region" description="Low complexity" evidence="12">
    <location>
        <begin position="252"/>
        <end position="295"/>
    </location>
</feature>
<evidence type="ECO:0000256" key="11">
    <source>
        <dbReference type="ARBA" id="ARBA00038341"/>
    </source>
</evidence>
<evidence type="ECO:0000256" key="4">
    <source>
        <dbReference type="ARBA" id="ARBA00022448"/>
    </source>
</evidence>
<feature type="compositionally biased region" description="Polar residues" evidence="12">
    <location>
        <begin position="313"/>
        <end position="327"/>
    </location>
</feature>
<keyword evidence="9" id="KW-0406">Ion transport</keyword>
<proteinExistence type="inferred from homology"/>
<dbReference type="PANTHER" id="PTHR32468:SF30">
    <property type="entry name" value="OS12G0109150 PROTEIN"/>
    <property type="match status" value="1"/>
</dbReference>
<dbReference type="EMBL" id="CP097506">
    <property type="protein sequence ID" value="URD99962.1"/>
    <property type="molecule type" value="Genomic_DNA"/>
</dbReference>
<keyword evidence="4" id="KW-0813">Transport</keyword>
<dbReference type="Proteomes" id="UP001055439">
    <property type="component" value="Chromosome 4"/>
</dbReference>
<name>A0A9E7JZ06_9LILI</name>
<evidence type="ECO:0000256" key="1">
    <source>
        <dbReference type="ARBA" id="ARBA00003198"/>
    </source>
</evidence>
<evidence type="ECO:0000313" key="16">
    <source>
        <dbReference type="Proteomes" id="UP001055439"/>
    </source>
</evidence>
<evidence type="ECO:0000256" key="6">
    <source>
        <dbReference type="ARBA" id="ARBA00022692"/>
    </source>
</evidence>
<feature type="region of interest" description="Disordered" evidence="12">
    <location>
        <begin position="251"/>
        <end position="366"/>
    </location>
</feature>
<evidence type="ECO:0000256" key="7">
    <source>
        <dbReference type="ARBA" id="ARBA00022958"/>
    </source>
</evidence>
<keyword evidence="8 13" id="KW-1133">Transmembrane helix</keyword>
<feature type="transmembrane region" description="Helical" evidence="13">
    <location>
        <begin position="194"/>
        <end position="216"/>
    </location>
</feature>
<evidence type="ECO:0000256" key="13">
    <source>
        <dbReference type="SAM" id="Phobius"/>
    </source>
</evidence>
<keyword evidence="5" id="KW-0633">Potassium transport</keyword>
<dbReference type="GO" id="GO:0012505">
    <property type="term" value="C:endomembrane system"/>
    <property type="evidence" value="ECO:0007669"/>
    <property type="project" value="TreeGrafter"/>
</dbReference>
<dbReference type="GO" id="GO:1902600">
    <property type="term" value="P:proton transmembrane transport"/>
    <property type="evidence" value="ECO:0007669"/>
    <property type="project" value="InterPro"/>
</dbReference>
<dbReference type="PANTHER" id="PTHR32468">
    <property type="entry name" value="CATION/H + ANTIPORTER"/>
    <property type="match status" value="1"/>
</dbReference>
<organism evidence="15 16">
    <name type="scientific">Musa troglodytarum</name>
    <name type="common">fe'i banana</name>
    <dbReference type="NCBI Taxonomy" id="320322"/>
    <lineage>
        <taxon>Eukaryota</taxon>
        <taxon>Viridiplantae</taxon>
        <taxon>Streptophyta</taxon>
        <taxon>Embryophyta</taxon>
        <taxon>Tracheophyta</taxon>
        <taxon>Spermatophyta</taxon>
        <taxon>Magnoliopsida</taxon>
        <taxon>Liliopsida</taxon>
        <taxon>Zingiberales</taxon>
        <taxon>Musaceae</taxon>
        <taxon>Musa</taxon>
    </lineage>
</organism>
<dbReference type="InterPro" id="IPR006153">
    <property type="entry name" value="Cation/H_exchanger_TM"/>
</dbReference>
<evidence type="ECO:0000256" key="5">
    <source>
        <dbReference type="ARBA" id="ARBA00022538"/>
    </source>
</evidence>
<comment type="subcellular location">
    <subcellularLocation>
        <location evidence="3">Membrane</location>
        <topology evidence="3">Multi-pass membrane protein</topology>
    </subcellularLocation>
    <subcellularLocation>
        <location evidence="2">Plastid</location>
        <location evidence="2">Chloroplast envelope</location>
    </subcellularLocation>
</comment>
<dbReference type="Gene3D" id="1.20.1530.20">
    <property type="match status" value="1"/>
</dbReference>
<sequence length="366" mass="39173">MITAVKTPGTAIGIVASLAGSLLFVLLVARPTLMWSVRRTPAGETLVEWHFLVLLMTALLMSLATQAFGYNVTLGPLMLGLAIPGGMPVGQTIKEKLEPLGGELFLPMYIVLAGYRTRFEEVRNMKAWGVLEMVVVICYVGKLVGSVAMSRYFDMSANDAISVGLMLNIKGIVEISAFNTYTWGDSQIASTEHFSVLTVSMMVITAVTTPLIKLLYKPTMRYVARKRRTVEHARPRSLLRFMACVHNEEHVAPSSTSSRPPTLAATPPSPSPSSTSPSSLASPPRCFVPTSTAAAPPTPPPPTASSMPSPTSRNNRLSQGPSPSTLLSLWRRTPPCTTTSAPSPSTAKFASSSSPSTSVVTAPRRP</sequence>